<dbReference type="SMART" id="SM00872">
    <property type="entry name" value="Alpha-mann_mid"/>
    <property type="match status" value="1"/>
</dbReference>
<dbReference type="InterPro" id="IPR028995">
    <property type="entry name" value="Glyco_hydro_57/38_cen_sf"/>
</dbReference>
<evidence type="ECO:0000256" key="2">
    <source>
        <dbReference type="ARBA" id="ARBA00009792"/>
    </source>
</evidence>
<dbReference type="FunFam" id="2.70.98.30:FF:000003">
    <property type="entry name" value="Alpha-mannosidase"/>
    <property type="match status" value="1"/>
</dbReference>
<comment type="catalytic activity">
    <reaction evidence="1">
        <text>Hydrolysis of terminal, non-reducing alpha-D-mannose residues in alpha-D-mannosides.</text>
        <dbReference type="EC" id="3.2.1.24"/>
    </reaction>
</comment>
<evidence type="ECO:0000256" key="6">
    <source>
        <dbReference type="ARBA" id="ARBA00022833"/>
    </source>
</evidence>
<evidence type="ECO:0000313" key="13">
    <source>
        <dbReference type="Proteomes" id="UP001233172"/>
    </source>
</evidence>
<dbReference type="InterPro" id="IPR013780">
    <property type="entry name" value="Glyco_hydro_b"/>
</dbReference>
<protein>
    <recommendedName>
        <fullName evidence="3 10">Alpha-mannosidase</fullName>
        <ecNumber evidence="10">3.2.1.-</ecNumber>
    </recommendedName>
</protein>
<comment type="caution">
    <text evidence="12">The sequence shown here is derived from an EMBL/GenBank/DDBJ whole genome shotgun (WGS) entry which is preliminary data.</text>
</comment>
<accession>A0AAD8F9E8</accession>
<dbReference type="PANTHER" id="PTHR11607:SF28">
    <property type="entry name" value="EPIDIDYMIS-SPECIFIC ALPHA-MANNOSIDASE"/>
    <property type="match status" value="1"/>
</dbReference>
<dbReference type="Gene3D" id="2.60.40.1180">
    <property type="entry name" value="Golgi alpha-mannosidase II"/>
    <property type="match status" value="1"/>
</dbReference>
<dbReference type="InterPro" id="IPR000602">
    <property type="entry name" value="Glyco_hydro_38_N"/>
</dbReference>
<feature type="domain" description="Glycoside hydrolase family 38 central" evidence="11">
    <location>
        <begin position="812"/>
        <end position="886"/>
    </location>
</feature>
<comment type="cofactor">
    <cofactor evidence="10">
        <name>Zn(2+)</name>
        <dbReference type="ChEBI" id="CHEBI:29105"/>
    </cofactor>
    <text evidence="10">Binds 1 zinc ion per subunit.</text>
</comment>
<keyword evidence="13" id="KW-1185">Reference proteome</keyword>
<dbReference type="Pfam" id="PF01074">
    <property type="entry name" value="Glyco_hydro_38N"/>
    <property type="match status" value="1"/>
</dbReference>
<reference evidence="12" key="2">
    <citation type="submission" date="2023-04" db="EMBL/GenBank/DDBJ databases">
        <authorList>
            <person name="Bu L."/>
            <person name="Lu L."/>
            <person name="Laidemitt M.R."/>
            <person name="Zhang S.M."/>
            <person name="Mutuku M."/>
            <person name="Mkoji G."/>
            <person name="Steinauer M."/>
            <person name="Loker E.S."/>
        </authorList>
    </citation>
    <scope>NUCLEOTIDE SEQUENCE</scope>
    <source>
        <strain evidence="12">KasaAsao</strain>
        <tissue evidence="12">Whole Snail</tissue>
    </source>
</reference>
<dbReference type="InterPro" id="IPR050843">
    <property type="entry name" value="Glycosyl_Hydrlase_38"/>
</dbReference>
<dbReference type="Gene3D" id="1.20.1270.50">
    <property type="entry name" value="Glycoside hydrolase family 38, central domain"/>
    <property type="match status" value="1"/>
</dbReference>
<feature type="non-terminal residue" evidence="12">
    <location>
        <position position="1"/>
    </location>
</feature>
<dbReference type="InterPro" id="IPR011330">
    <property type="entry name" value="Glyco_hydro/deAcase_b/a-brl"/>
</dbReference>
<keyword evidence="8" id="KW-0325">Glycoprotein</keyword>
<dbReference type="SUPFAM" id="SSF88688">
    <property type="entry name" value="Families 57/38 glycoside transferase middle domain"/>
    <property type="match status" value="1"/>
</dbReference>
<keyword evidence="4 10" id="KW-0479">Metal-binding</keyword>
<dbReference type="GO" id="GO:0005764">
    <property type="term" value="C:lysosome"/>
    <property type="evidence" value="ECO:0007669"/>
    <property type="project" value="TreeGrafter"/>
</dbReference>
<evidence type="ECO:0000256" key="4">
    <source>
        <dbReference type="ARBA" id="ARBA00022723"/>
    </source>
</evidence>
<keyword evidence="5 10" id="KW-0378">Hydrolase</keyword>
<gene>
    <name evidence="12" type="ORF">Bpfe_014093</name>
</gene>
<dbReference type="Pfam" id="PF17677">
    <property type="entry name" value="Glyco_hydro38C2"/>
    <property type="match status" value="1"/>
</dbReference>
<dbReference type="GO" id="GO:0006013">
    <property type="term" value="P:mannose metabolic process"/>
    <property type="evidence" value="ECO:0007669"/>
    <property type="project" value="InterPro"/>
</dbReference>
<sequence>MTNKDSALTESVSQDFNYYEAQQDIHRFSGAYVFIPKHPATIRVSGEKKVNLRLVKGPLVQEIHQTFSPWVSQVVRLYKGSKHVEFQWTVGPIDDSDRQGKEVISIFTTSIVNSDTFYTDSNGRELMERVKDVRDTWNYQPKDHVSGNYYPVTSRIIIRDPEKNVQFTVLPDRPQGGASLGSGVVELMVHRKLLNDDGLGVGEALNDVGSDKEGIIYTGKHYVVLDTIDRSAFLVKRLALQTHLAPAVMFTSVDPELDVRKFMKQEQFLTNQLPDNVQVLTLDRISTNESSLLLLRLEHVFEEKEHPLLSLPVEVSLENLFKPFDIVSAVETSLGGNFLPSELKRLQWKAFNDLTSESISSPDYRPNMSPPFLVILRPMEIRTFHLRSHRKKNNKMQDFSGAFENSRKRYRISPILRLPECVVRILYSWVSRLTRGAVRRVYGLNQHLKKSPTQRYALLVAAFVIVCIVLCRRRAPSKDLGTCTYKTCPRVKDGTMNIHLIPYSHVDVGWLDTVDDYYTGNKNARGCVRCILNSTINQLLVDRSRRFSFVEMKYFSRYWEDASPGERDVIRQLLAERRLEILGGAWVMGDAAVTLYNDFIDQQTLGLQFIHDTLGPCALPRCVWHVDQFGHSREYASLLAQMGFDALFLSRVPLREKEERKISKSMEFLWLGSPKNLKRQSAIFTHVAYETYDAPRSYLLEAVKYRIMKNYEVGDFVTDILAWSQAYKTNHVMVTMGSDFGYRNSEFWYRMQDELISGINSMEPVKGLKLNALYSTPSCYAYYVSQGLTDLEIKSNDMLPYSTLDTNDQVMVFWTGYYTSRPGLKKHIRYAGQILQSCRQMMIFAKLFFLKKMVDKLRDVMSVMQHHDAITGTQKQVVADDYNRMLSEGILQCQSVMSKAYSTLWLIEEDKSYSNISSQFCPDLNISSCPVSEHNDMFCVSVYNSLGWSVTTTVRFPITKCSVVISHGLNDTIPFQLVPVAKKILDIPERNTRAETEVVFQVTLGAMAYKTFSVQQIQCKMAPQSQKQEKKNELSIENEYLKLYFSRSSGRLLALINKETKKKVRLTQDFAYYESYKGGAYSFTAASFKPVSFTPSGPVLITKNKGSIVEEIHQTFNESVSQVVRLYRGEKFAEFQWIVGPMNSSYEHAVQVISRYTSNLDSGQIFYTDSNGRETMERRRYNRTLIDKLRQDTVSSNYYPVTSSIYIQ</sequence>
<dbReference type="EC" id="3.2.1.-" evidence="10"/>
<keyword evidence="6 10" id="KW-0862">Zinc</keyword>
<dbReference type="InterPro" id="IPR015341">
    <property type="entry name" value="Glyco_hydro_38_cen"/>
</dbReference>
<dbReference type="InterPro" id="IPR037094">
    <property type="entry name" value="Glyco_hydro_38_cen_sf"/>
</dbReference>
<evidence type="ECO:0000313" key="12">
    <source>
        <dbReference type="EMBL" id="KAK0056597.1"/>
    </source>
</evidence>
<dbReference type="SUPFAM" id="SSF74650">
    <property type="entry name" value="Galactose mutarotase-like"/>
    <property type="match status" value="2"/>
</dbReference>
<dbReference type="Pfam" id="PF07748">
    <property type="entry name" value="Glyco_hydro_38C"/>
    <property type="match status" value="2"/>
</dbReference>
<dbReference type="Gene3D" id="2.60.40.1360">
    <property type="match status" value="1"/>
</dbReference>
<keyword evidence="9 10" id="KW-0326">Glycosidase</keyword>
<dbReference type="InterPro" id="IPR011013">
    <property type="entry name" value="Gal_mutarotase_sf_dom"/>
</dbReference>
<dbReference type="InterPro" id="IPR027291">
    <property type="entry name" value="Glyco_hydro_38_N_sf"/>
</dbReference>
<dbReference type="Proteomes" id="UP001233172">
    <property type="component" value="Unassembled WGS sequence"/>
</dbReference>
<dbReference type="EMBL" id="JASAOG010000061">
    <property type="protein sequence ID" value="KAK0056597.1"/>
    <property type="molecule type" value="Genomic_DNA"/>
</dbReference>
<dbReference type="GO" id="GO:0004559">
    <property type="term" value="F:alpha-mannosidase activity"/>
    <property type="evidence" value="ECO:0007669"/>
    <property type="project" value="UniProtKB-EC"/>
</dbReference>
<reference evidence="12" key="1">
    <citation type="journal article" date="2023" name="PLoS Negl. Trop. Dis.">
        <title>A genome sequence for Biomphalaria pfeifferi, the major vector snail for the human-infecting parasite Schistosoma mansoni.</title>
        <authorList>
            <person name="Bu L."/>
            <person name="Lu L."/>
            <person name="Laidemitt M.R."/>
            <person name="Zhang S.M."/>
            <person name="Mutuku M."/>
            <person name="Mkoji G."/>
            <person name="Steinauer M."/>
            <person name="Loker E.S."/>
        </authorList>
    </citation>
    <scope>NUCLEOTIDE SEQUENCE</scope>
    <source>
        <strain evidence="12">KasaAsao</strain>
    </source>
</reference>
<dbReference type="Gene3D" id="3.20.110.10">
    <property type="entry name" value="Glycoside hydrolase 38, N terminal domain"/>
    <property type="match status" value="1"/>
</dbReference>
<proteinExistence type="inferred from homology"/>
<dbReference type="InterPro" id="IPR041147">
    <property type="entry name" value="GH38_C"/>
</dbReference>
<evidence type="ECO:0000256" key="3">
    <source>
        <dbReference type="ARBA" id="ARBA00012752"/>
    </source>
</evidence>
<evidence type="ECO:0000256" key="1">
    <source>
        <dbReference type="ARBA" id="ARBA00000365"/>
    </source>
</evidence>
<evidence type="ECO:0000256" key="7">
    <source>
        <dbReference type="ARBA" id="ARBA00023157"/>
    </source>
</evidence>
<name>A0AAD8F9E8_BIOPF</name>
<evidence type="ECO:0000256" key="9">
    <source>
        <dbReference type="ARBA" id="ARBA00023295"/>
    </source>
</evidence>
<evidence type="ECO:0000256" key="5">
    <source>
        <dbReference type="ARBA" id="ARBA00022801"/>
    </source>
</evidence>
<dbReference type="GO" id="GO:0046872">
    <property type="term" value="F:metal ion binding"/>
    <property type="evidence" value="ECO:0007669"/>
    <property type="project" value="UniProtKB-KW"/>
</dbReference>
<organism evidence="12 13">
    <name type="scientific">Biomphalaria pfeifferi</name>
    <name type="common">Bloodfluke planorb</name>
    <name type="synonym">Freshwater snail</name>
    <dbReference type="NCBI Taxonomy" id="112525"/>
    <lineage>
        <taxon>Eukaryota</taxon>
        <taxon>Metazoa</taxon>
        <taxon>Spiralia</taxon>
        <taxon>Lophotrochozoa</taxon>
        <taxon>Mollusca</taxon>
        <taxon>Gastropoda</taxon>
        <taxon>Heterobranchia</taxon>
        <taxon>Euthyneura</taxon>
        <taxon>Panpulmonata</taxon>
        <taxon>Hygrophila</taxon>
        <taxon>Lymnaeoidea</taxon>
        <taxon>Planorbidae</taxon>
        <taxon>Biomphalaria</taxon>
    </lineage>
</organism>
<evidence type="ECO:0000259" key="11">
    <source>
        <dbReference type="SMART" id="SM00872"/>
    </source>
</evidence>
<dbReference type="GO" id="GO:0030246">
    <property type="term" value="F:carbohydrate binding"/>
    <property type="evidence" value="ECO:0007669"/>
    <property type="project" value="InterPro"/>
</dbReference>
<comment type="similarity">
    <text evidence="2 10">Belongs to the glycosyl hydrolase 38 family.</text>
</comment>
<dbReference type="FunFam" id="1.20.1270.50:FF:000003">
    <property type="entry name" value="Alpha-mannosidase"/>
    <property type="match status" value="1"/>
</dbReference>
<dbReference type="InterPro" id="IPR011682">
    <property type="entry name" value="Glyco_hydro_38_C"/>
</dbReference>
<dbReference type="AlphaFoldDB" id="A0AAD8F9E8"/>
<evidence type="ECO:0000256" key="8">
    <source>
        <dbReference type="ARBA" id="ARBA00023180"/>
    </source>
</evidence>
<keyword evidence="7" id="KW-1015">Disulfide bond</keyword>
<dbReference type="Gene3D" id="2.70.98.30">
    <property type="entry name" value="Golgi alpha-mannosidase II, domain 4"/>
    <property type="match status" value="2"/>
</dbReference>
<dbReference type="SUPFAM" id="SSF88713">
    <property type="entry name" value="Glycoside hydrolase/deacetylase"/>
    <property type="match status" value="1"/>
</dbReference>
<dbReference type="PANTHER" id="PTHR11607">
    <property type="entry name" value="ALPHA-MANNOSIDASE"/>
    <property type="match status" value="1"/>
</dbReference>
<evidence type="ECO:0000256" key="10">
    <source>
        <dbReference type="RuleBase" id="RU361199"/>
    </source>
</evidence>
<dbReference type="Pfam" id="PF09261">
    <property type="entry name" value="Alpha-mann_mid"/>
    <property type="match status" value="1"/>
</dbReference>